<evidence type="ECO:0000256" key="2">
    <source>
        <dbReference type="ARBA" id="ARBA00023002"/>
    </source>
</evidence>
<evidence type="ECO:0000259" key="4">
    <source>
        <dbReference type="Pfam" id="PF02910"/>
    </source>
</evidence>
<keyword evidence="6" id="KW-1185">Reference proteome</keyword>
<gene>
    <name evidence="5" type="ORF">NIES21_18620</name>
</gene>
<name>A0A1Z4GEY0_9CYAN</name>
<dbReference type="AlphaFoldDB" id="A0A1Z4GEY0"/>
<dbReference type="Pfam" id="PF00890">
    <property type="entry name" value="FAD_binding_2"/>
    <property type="match status" value="1"/>
</dbReference>
<dbReference type="GO" id="GO:0009061">
    <property type="term" value="P:anaerobic respiration"/>
    <property type="evidence" value="ECO:0007669"/>
    <property type="project" value="TreeGrafter"/>
</dbReference>
<protein>
    <submittedName>
        <fullName evidence="5">Fumarate reductase/succinate dehydrogenase flavoprotein domain-containing protein</fullName>
    </submittedName>
</protein>
<evidence type="ECO:0000256" key="1">
    <source>
        <dbReference type="ARBA" id="ARBA00022630"/>
    </source>
</evidence>
<dbReference type="PRINTS" id="PR00368">
    <property type="entry name" value="FADPNR"/>
</dbReference>
<dbReference type="PRINTS" id="PR00411">
    <property type="entry name" value="PNDRDTASEI"/>
</dbReference>
<reference evidence="5 6" key="1">
    <citation type="submission" date="2017-06" db="EMBL/GenBank/DDBJ databases">
        <title>Genome sequencing of cyanobaciteial culture collection at National Institute for Environmental Studies (NIES).</title>
        <authorList>
            <person name="Hirose Y."/>
            <person name="Shimura Y."/>
            <person name="Fujisawa T."/>
            <person name="Nakamura Y."/>
            <person name="Kawachi M."/>
        </authorList>
    </citation>
    <scope>NUCLEOTIDE SEQUENCE [LARGE SCALE GENOMIC DNA]</scope>
    <source>
        <strain evidence="5 6">NIES-21</strain>
    </source>
</reference>
<proteinExistence type="predicted"/>
<evidence type="ECO:0000259" key="3">
    <source>
        <dbReference type="Pfam" id="PF00890"/>
    </source>
</evidence>
<dbReference type="Proteomes" id="UP000218287">
    <property type="component" value="Chromosome"/>
</dbReference>
<keyword evidence="2" id="KW-0560">Oxidoreductase</keyword>
<keyword evidence="1" id="KW-0285">Flavoprotein</keyword>
<dbReference type="InterPro" id="IPR015939">
    <property type="entry name" value="Fum_Rdtase/Succ_DH_flav-like_C"/>
</dbReference>
<evidence type="ECO:0000313" key="6">
    <source>
        <dbReference type="Proteomes" id="UP000218287"/>
    </source>
</evidence>
<dbReference type="InterPro" id="IPR037099">
    <property type="entry name" value="Fum_R/Succ_DH_flav-like_C_sf"/>
</dbReference>
<dbReference type="GO" id="GO:0009055">
    <property type="term" value="F:electron transfer activity"/>
    <property type="evidence" value="ECO:0007669"/>
    <property type="project" value="TreeGrafter"/>
</dbReference>
<dbReference type="NCBIfam" id="NF006131">
    <property type="entry name" value="PRK08275.1"/>
    <property type="match status" value="1"/>
</dbReference>
<dbReference type="PANTHER" id="PTHR11632">
    <property type="entry name" value="SUCCINATE DEHYDROGENASE 2 FLAVOPROTEIN SUBUNIT"/>
    <property type="match status" value="1"/>
</dbReference>
<dbReference type="EMBL" id="AP018174">
    <property type="protein sequence ID" value="BAY16039.1"/>
    <property type="molecule type" value="Genomic_DNA"/>
</dbReference>
<dbReference type="PANTHER" id="PTHR11632:SF73">
    <property type="entry name" value="BLR3196 PROTEIN"/>
    <property type="match status" value="1"/>
</dbReference>
<dbReference type="GO" id="GO:0050660">
    <property type="term" value="F:flavin adenine dinucleotide binding"/>
    <property type="evidence" value="ECO:0007669"/>
    <property type="project" value="TreeGrafter"/>
</dbReference>
<organism evidence="5 6">
    <name type="scientific">Anabaenopsis circularis NIES-21</name>
    <dbReference type="NCBI Taxonomy" id="1085406"/>
    <lineage>
        <taxon>Bacteria</taxon>
        <taxon>Bacillati</taxon>
        <taxon>Cyanobacteriota</taxon>
        <taxon>Cyanophyceae</taxon>
        <taxon>Nostocales</taxon>
        <taxon>Nodulariaceae</taxon>
        <taxon>Anabaenopsis</taxon>
    </lineage>
</organism>
<sequence>MDINTQRIKTDVLVIGGGTAGTMAGIKAKQANPDAEVLILEKANIRRSGAIAMGMDGVNTAVIPGHSTPEQYVREITLANDGILNQKAVYQTGKLGYEVIQELESWGVKFQKDTQGNYDLKQVHRVGKYVLPMPEGKDLKTILTRQVKRHKVKVTNRVMATRVLVKTGRAIGAVGFDVRNGDYIVIQAKAVILCTGACGRLGLPASGYLYGTYENPTNAGDGYSMAYHAGAELSNIECFQINPLIKDYNGPACAYVAGPFGAHTANAEGNRFISCDYWSGQMMLEIWKELNSGKGPVQLKMTHLDEDTIAEIEAILWANERPSRERFHEGRNEDYRTHGVEMHISEIGLCSGHSASGVWVNENAQTTVPGLYAAGDMASVPHNYMIGAFVFGRIAGTHAIEYIQDLDFIDPDTEFLETEKARIYAPLTRPNGIPHTQVEYKLRRLVNDYLQPPKTGNKIEIGLKHFVQYQQILDLMGACDPHELMRSLEVHFIRDCAEMAARASLYRQESRWGLYHYRLDYPEKNDDEWFCHVNLKKDESGQMILFKRPVDTYIVDVDIHYEIYDIAVK</sequence>
<dbReference type="InterPro" id="IPR030664">
    <property type="entry name" value="SdhA/FrdA/AprA"/>
</dbReference>
<dbReference type="InterPro" id="IPR036188">
    <property type="entry name" value="FAD/NAD-bd_sf"/>
</dbReference>
<dbReference type="GO" id="GO:0000104">
    <property type="term" value="F:succinate dehydrogenase activity"/>
    <property type="evidence" value="ECO:0007669"/>
    <property type="project" value="TreeGrafter"/>
</dbReference>
<dbReference type="OrthoDB" id="9806724at2"/>
<dbReference type="SUPFAM" id="SSF46977">
    <property type="entry name" value="Succinate dehydrogenase/fumarate reductase flavoprotein C-terminal domain"/>
    <property type="match status" value="1"/>
</dbReference>
<dbReference type="InterPro" id="IPR003953">
    <property type="entry name" value="FAD-dep_OxRdtase_2_FAD-bd"/>
</dbReference>
<feature type="domain" description="FAD-dependent oxidoreductase 2 FAD-binding" evidence="3">
    <location>
        <begin position="11"/>
        <end position="380"/>
    </location>
</feature>
<dbReference type="Gene3D" id="3.50.50.60">
    <property type="entry name" value="FAD/NAD(P)-binding domain"/>
    <property type="match status" value="2"/>
</dbReference>
<dbReference type="SUPFAM" id="SSF51905">
    <property type="entry name" value="FAD/NAD(P)-binding domain"/>
    <property type="match status" value="1"/>
</dbReference>
<evidence type="ECO:0000313" key="5">
    <source>
        <dbReference type="EMBL" id="BAY16039.1"/>
    </source>
</evidence>
<dbReference type="Pfam" id="PF02910">
    <property type="entry name" value="Succ_DH_flav_C"/>
    <property type="match status" value="1"/>
</dbReference>
<feature type="domain" description="Fumarate reductase/succinate dehydrogenase flavoprotein-like C-terminal" evidence="4">
    <location>
        <begin position="481"/>
        <end position="555"/>
    </location>
</feature>
<dbReference type="PIRSF" id="PIRSF000171">
    <property type="entry name" value="SDHA_APRA_LASPO"/>
    <property type="match status" value="1"/>
</dbReference>
<accession>A0A1Z4GEY0</accession>
<dbReference type="GO" id="GO:0005886">
    <property type="term" value="C:plasma membrane"/>
    <property type="evidence" value="ECO:0007669"/>
    <property type="project" value="TreeGrafter"/>
</dbReference>